<comment type="similarity">
    <text evidence="2">Belongs to the UPF0718 family.</text>
</comment>
<feature type="transmembrane region" description="Helical" evidence="7">
    <location>
        <begin position="107"/>
        <end position="128"/>
    </location>
</feature>
<dbReference type="Proteomes" id="UP000724672">
    <property type="component" value="Unassembled WGS sequence"/>
</dbReference>
<evidence type="ECO:0000256" key="6">
    <source>
        <dbReference type="ARBA" id="ARBA00023136"/>
    </source>
</evidence>
<evidence type="ECO:0000256" key="3">
    <source>
        <dbReference type="ARBA" id="ARBA00022475"/>
    </source>
</evidence>
<keyword evidence="6 7" id="KW-0472">Membrane</keyword>
<proteinExistence type="inferred from homology"/>
<organism evidence="8 9">
    <name type="scientific">Anaeromonas frigoriresistens</name>
    <dbReference type="NCBI Taxonomy" id="2683708"/>
    <lineage>
        <taxon>Bacteria</taxon>
        <taxon>Bacillati</taxon>
        <taxon>Bacillota</taxon>
        <taxon>Tissierellia</taxon>
        <taxon>Tissierellales</taxon>
        <taxon>Thermohalobacteraceae</taxon>
        <taxon>Anaeromonas</taxon>
    </lineage>
</organism>
<comment type="caution">
    <text evidence="8">The sequence shown here is derived from an EMBL/GenBank/DDBJ whole genome shotgun (WGS) entry which is preliminary data.</text>
</comment>
<evidence type="ECO:0000256" key="4">
    <source>
        <dbReference type="ARBA" id="ARBA00022692"/>
    </source>
</evidence>
<evidence type="ECO:0000256" key="7">
    <source>
        <dbReference type="SAM" id="Phobius"/>
    </source>
</evidence>
<dbReference type="EMBL" id="WSFT01000016">
    <property type="protein sequence ID" value="MBS4537465.1"/>
    <property type="molecule type" value="Genomic_DNA"/>
</dbReference>
<accession>A0A942UT40</accession>
<dbReference type="GO" id="GO:0005886">
    <property type="term" value="C:plasma membrane"/>
    <property type="evidence" value="ECO:0007669"/>
    <property type="project" value="UniProtKB-SubCell"/>
</dbReference>
<protein>
    <submittedName>
        <fullName evidence="8">Permease</fullName>
    </submittedName>
</protein>
<keyword evidence="9" id="KW-1185">Reference proteome</keyword>
<keyword evidence="4 7" id="KW-0812">Transmembrane</keyword>
<dbReference type="RefSeq" id="WP_203365391.1">
    <property type="nucleotide sequence ID" value="NZ_WSFT01000016.1"/>
</dbReference>
<dbReference type="InterPro" id="IPR005524">
    <property type="entry name" value="DUF318"/>
</dbReference>
<dbReference type="AlphaFoldDB" id="A0A942UT40"/>
<feature type="transmembrane region" description="Helical" evidence="7">
    <location>
        <begin position="42"/>
        <end position="61"/>
    </location>
</feature>
<dbReference type="Pfam" id="PF03773">
    <property type="entry name" value="ArsP_1"/>
    <property type="match status" value="1"/>
</dbReference>
<evidence type="ECO:0000256" key="5">
    <source>
        <dbReference type="ARBA" id="ARBA00022989"/>
    </source>
</evidence>
<sequence length="160" mass="17455">MDIFSIIFLIISIIGLLISFIKDKDKTLKSMKKNMKMMKNMFGSIFGVLLLIGLILAIIPPDMIKKIMGESNIYLSTIFSTIVGSITLIPAFVAFPLAGSLIDAGANIAPIAGFLTTLTMVGVVTFPIEKERFGFKFSIQRNLLSFGFAIIISIVMGVII</sequence>
<feature type="transmembrane region" description="Helical" evidence="7">
    <location>
        <begin position="140"/>
        <end position="159"/>
    </location>
</feature>
<gene>
    <name evidence="8" type="ORF">GOQ27_03270</name>
</gene>
<keyword evidence="3" id="KW-1003">Cell membrane</keyword>
<feature type="transmembrane region" description="Helical" evidence="7">
    <location>
        <begin position="73"/>
        <end position="95"/>
    </location>
</feature>
<reference evidence="8" key="1">
    <citation type="submission" date="2019-12" db="EMBL/GenBank/DDBJ databases">
        <title>Clostridiaceae gen. nov. sp. nov., isolated from sediment in Xinjiang, China.</title>
        <authorList>
            <person name="Zhang R."/>
        </authorList>
    </citation>
    <scope>NUCLEOTIDE SEQUENCE</scope>
    <source>
        <strain evidence="8">D2Q-11</strain>
    </source>
</reference>
<evidence type="ECO:0000256" key="2">
    <source>
        <dbReference type="ARBA" id="ARBA00006386"/>
    </source>
</evidence>
<keyword evidence="5 7" id="KW-1133">Transmembrane helix</keyword>
<comment type="subcellular location">
    <subcellularLocation>
        <location evidence="1">Cell membrane</location>
        <topology evidence="1">Multi-pass membrane protein</topology>
    </subcellularLocation>
</comment>
<evidence type="ECO:0000256" key="1">
    <source>
        <dbReference type="ARBA" id="ARBA00004651"/>
    </source>
</evidence>
<evidence type="ECO:0000313" key="8">
    <source>
        <dbReference type="EMBL" id="MBS4537465.1"/>
    </source>
</evidence>
<name>A0A942UT40_9FIRM</name>
<evidence type="ECO:0000313" key="9">
    <source>
        <dbReference type="Proteomes" id="UP000724672"/>
    </source>
</evidence>
<feature type="transmembrane region" description="Helical" evidence="7">
    <location>
        <begin position="6"/>
        <end position="21"/>
    </location>
</feature>